<keyword evidence="3" id="KW-0231">Viral genome packaging</keyword>
<dbReference type="InterPro" id="IPR000501">
    <property type="entry name" value="UL28/UL56"/>
</dbReference>
<keyword evidence="1" id="KW-1188">Viral release from host cell</keyword>
<evidence type="ECO:0000256" key="1">
    <source>
        <dbReference type="ARBA" id="ARBA00022612"/>
    </source>
</evidence>
<evidence type="ECO:0000313" key="5">
    <source>
        <dbReference type="Proteomes" id="UP000168086"/>
    </source>
</evidence>
<sequence length="679" mass="77555">MAQHLAAVYSQIYGLTLDVSILTFVDPAHINWRTVTKNTEKINKIYLQIMPLLHNQNNIESTSLSVELQHLLHNLKIVLDTFSAHLSDYNTYFDNIHSLSAPCSRHKSIVFQFYNNCCVSVKMCIINDIEIFLKRLSSVFYCIRSCDALRGINHVIDFLGHLRGVSPIPLPDTYLSNIPCIYCLNEHMMLPNQGESLQSLMMSVNCKHVCKQLNPEPIQGMFENELLQRHIIVESSKQKEHTQTCSIDNQIRDASLSKLNQHTIFENISAPVLELSNLIYWSSGAHKKCANIENTSEMAKLLSYEAKMQNYRKYICKNSIHFFDKYKPYPIESIFCGGIFSSVDDTVKSLKSDCSLAFMKRANYQQLIKKQNELFVRLNKILQGEDAVCHAASAVPLSDKAAIVNPDQVLHDAHARKDAYLQKVTKDGLKSLYTCLETQGAVLSNTLSMRVWGGAVYDEIVKLKNHFLFRDQFISLNWIHCEADSVSGFENSKYIKNLIYSQKLSSEHISSLTLQFYKLITGPLSQNVSFFPLPLNIALAHCLDAAGALPHHKLLITEMIWPSIEPKDWVSQTYNKFYTITSTDLNSIQKEVWFFIRELVLSVSLYNEVLEKNLLVFSALNFEKNCVNLSPAQFCSGIYLTYEDSSPLIFVYENQGWVFKDLYTLLYHHLQLSGKNHGT</sequence>
<organism evidence="4 5">
    <name type="scientific">Saimiriine herpesvirus 2 (strain 488)</name>
    <name type="common">SaHV-2</name>
    <name type="synonym">Herpesvirus saimiri</name>
    <dbReference type="NCBI Taxonomy" id="10384"/>
    <lineage>
        <taxon>Viruses</taxon>
        <taxon>Duplodnaviria</taxon>
        <taxon>Heunggongvirae</taxon>
        <taxon>Peploviricota</taxon>
        <taxon>Herviviricetes</taxon>
        <taxon>Herpesvirales</taxon>
        <taxon>Orthoherpesviridae</taxon>
        <taxon>Gammaherpesvirinae</taxon>
        <taxon>Rhadinovirus</taxon>
        <taxon>Rhadinovirus saimiriinegamma2</taxon>
        <taxon>Saimiriine herpesvirus 2</taxon>
    </lineage>
</organism>
<protein>
    <submittedName>
        <fullName evidence="4">Transport protein</fullName>
    </submittedName>
</protein>
<evidence type="ECO:0000256" key="3">
    <source>
        <dbReference type="ARBA" id="ARBA00023219"/>
    </source>
</evidence>
<proteinExistence type="inferred from homology"/>
<dbReference type="EMBL" id="AJ410493">
    <property type="protein sequence ID" value="CAC84302.1"/>
    <property type="molecule type" value="Genomic_DNA"/>
</dbReference>
<accession>Q80BQ7</accession>
<dbReference type="Pfam" id="PF01366">
    <property type="entry name" value="PRTP"/>
    <property type="match status" value="1"/>
</dbReference>
<name>Q80BQ7_SHV2C</name>
<reference evidence="4 5" key="1">
    <citation type="journal article" date="2003" name="Virology">
        <title>The genome of herpesvirus saimiri C488 which is capable of transforming human T cells.</title>
        <authorList>
            <person name="Ensser A."/>
            <person name="Thurau M."/>
            <person name="Wittmann S."/>
            <person name="Fickenscher H."/>
        </authorList>
    </citation>
    <scope>NUCLEOTIDE SEQUENCE [LARGE SCALE GENOMIC DNA]</scope>
    <source>
        <strain evidence="4">C488</strain>
    </source>
</reference>
<organismHost>
    <name type="scientific">Saimiri sciureus</name>
    <name type="common">Common squirrel monkey</name>
    <dbReference type="NCBI Taxonomy" id="9521"/>
</organismHost>
<dbReference type="HAMAP" id="MF_04014">
    <property type="entry name" value="HSV_TRM1"/>
    <property type="match status" value="1"/>
</dbReference>
<dbReference type="GO" id="GO:0019073">
    <property type="term" value="P:viral DNA genome packaging"/>
    <property type="evidence" value="ECO:0007669"/>
    <property type="project" value="InterPro"/>
</dbReference>
<keyword evidence="2" id="KW-0426">Late protein</keyword>
<dbReference type="Proteomes" id="UP000168086">
    <property type="component" value="Genome"/>
</dbReference>
<evidence type="ECO:0000313" key="4">
    <source>
        <dbReference type="EMBL" id="CAC84302.1"/>
    </source>
</evidence>
<evidence type="ECO:0000256" key="2">
    <source>
        <dbReference type="ARBA" id="ARBA00022921"/>
    </source>
</evidence>